<dbReference type="PANTHER" id="PTHR24115:SF948">
    <property type="entry name" value="PUTATIVE-RELATED"/>
    <property type="match status" value="1"/>
</dbReference>
<dbReference type="InterPro" id="IPR036961">
    <property type="entry name" value="Kinesin_motor_dom_sf"/>
</dbReference>
<dbReference type="InterPro" id="IPR019821">
    <property type="entry name" value="Kinesin_motor_CS"/>
</dbReference>
<gene>
    <name evidence="6" type="ORF">AMON00008_LOCUS56000</name>
</gene>
<dbReference type="PROSITE" id="PS50067">
    <property type="entry name" value="KINESIN_MOTOR_2"/>
    <property type="match status" value="1"/>
</dbReference>
<evidence type="ECO:0000256" key="1">
    <source>
        <dbReference type="ARBA" id="ARBA00022741"/>
    </source>
</evidence>
<accession>A0A7S4SVB8</accession>
<dbReference type="GO" id="GO:0007018">
    <property type="term" value="P:microtubule-based movement"/>
    <property type="evidence" value="ECO:0007669"/>
    <property type="project" value="InterPro"/>
</dbReference>
<feature type="binding site" evidence="3">
    <location>
        <begin position="66"/>
        <end position="73"/>
    </location>
    <ligand>
        <name>ATP</name>
        <dbReference type="ChEBI" id="CHEBI:30616"/>
    </ligand>
</feature>
<sequence>MPRHRGARAMKFTVGVSVRIKPGGDLDVPGAIGAHVSQAEASERIGVPGLVHEFASGRDCCVLAYGQTGSGKTHTLLGPPGVLTERALEQGGLPPEWGCWPRAILQAMAVPGVELELWAVEIYFENVFDLLDEKKAVKTGGRVAAKGFGYDQTSKAQYDEHGKWIPPLAAGKDGEFRVSAAASKLSESVVEGQSKVRVQNAADVVRVGRTVEMTRAAQSHALNDRSSRSHAVLGAEMVRRQGGKVLRSRLLVCDLAGSERIKKTGVTGQVQDEARAINASLSALQRVAQALSQKSKFVPYRDSALTAFLRPALGGASKTQVVVTVSSDPAWKDETLNSLRFAREMGRVENSVQAQRVRSAADEQAALASELQALLDQLQGVQLGGLRTDTTQAARDEYMRNLQQYEHFKARLDARRQGRLEGKAGGGDEKLCEEKVDLHRAALERMQSRSERHGAGLFQCPLSQVLAQYERVQELEAALAASGAPVERTVLPESVRLAQRVRRILHPSLLGLQ</sequence>
<dbReference type="AlphaFoldDB" id="A0A7S4SVB8"/>
<evidence type="ECO:0000313" key="6">
    <source>
        <dbReference type="EMBL" id="CAE4655171.1"/>
    </source>
</evidence>
<dbReference type="PRINTS" id="PR00380">
    <property type="entry name" value="KINESINHEAVY"/>
</dbReference>
<dbReference type="GO" id="GO:0005524">
    <property type="term" value="F:ATP binding"/>
    <property type="evidence" value="ECO:0007669"/>
    <property type="project" value="UniProtKB-UniRule"/>
</dbReference>
<dbReference type="GO" id="GO:0005871">
    <property type="term" value="C:kinesin complex"/>
    <property type="evidence" value="ECO:0007669"/>
    <property type="project" value="TreeGrafter"/>
</dbReference>
<organism evidence="6">
    <name type="scientific">Alexandrium monilatum</name>
    <dbReference type="NCBI Taxonomy" id="311494"/>
    <lineage>
        <taxon>Eukaryota</taxon>
        <taxon>Sar</taxon>
        <taxon>Alveolata</taxon>
        <taxon>Dinophyceae</taxon>
        <taxon>Gonyaulacales</taxon>
        <taxon>Pyrocystaceae</taxon>
        <taxon>Alexandrium</taxon>
    </lineage>
</organism>
<dbReference type="InterPro" id="IPR027417">
    <property type="entry name" value="P-loop_NTPase"/>
</dbReference>
<dbReference type="InterPro" id="IPR001752">
    <property type="entry name" value="Kinesin_motor_dom"/>
</dbReference>
<evidence type="ECO:0000256" key="3">
    <source>
        <dbReference type="PROSITE-ProRule" id="PRU00283"/>
    </source>
</evidence>
<keyword evidence="4" id="KW-0493">Microtubule</keyword>
<dbReference type="SMART" id="SM00129">
    <property type="entry name" value="KISc"/>
    <property type="match status" value="1"/>
</dbReference>
<keyword evidence="1 3" id="KW-0547">Nucleotide-binding</keyword>
<dbReference type="InterPro" id="IPR027640">
    <property type="entry name" value="Kinesin-like_fam"/>
</dbReference>
<feature type="domain" description="Kinesin motor" evidence="5">
    <location>
        <begin position="1"/>
        <end position="348"/>
    </location>
</feature>
<dbReference type="Pfam" id="PF00225">
    <property type="entry name" value="Kinesin"/>
    <property type="match status" value="1"/>
</dbReference>
<dbReference type="Gene3D" id="3.40.850.10">
    <property type="entry name" value="Kinesin motor domain"/>
    <property type="match status" value="1"/>
</dbReference>
<dbReference type="EMBL" id="HBNR01078555">
    <property type="protein sequence ID" value="CAE4655171.1"/>
    <property type="molecule type" value="Transcribed_RNA"/>
</dbReference>
<name>A0A7S4SVB8_9DINO</name>
<keyword evidence="3 4" id="KW-0505">Motor protein</keyword>
<dbReference type="PANTHER" id="PTHR24115">
    <property type="entry name" value="KINESIN-RELATED"/>
    <property type="match status" value="1"/>
</dbReference>
<evidence type="ECO:0000259" key="5">
    <source>
        <dbReference type="PROSITE" id="PS50067"/>
    </source>
</evidence>
<keyword evidence="2 3" id="KW-0067">ATP-binding</keyword>
<dbReference type="SUPFAM" id="SSF52540">
    <property type="entry name" value="P-loop containing nucleoside triphosphate hydrolases"/>
    <property type="match status" value="1"/>
</dbReference>
<dbReference type="GO" id="GO:0016887">
    <property type="term" value="F:ATP hydrolysis activity"/>
    <property type="evidence" value="ECO:0007669"/>
    <property type="project" value="TreeGrafter"/>
</dbReference>
<dbReference type="GO" id="GO:0005874">
    <property type="term" value="C:microtubule"/>
    <property type="evidence" value="ECO:0007669"/>
    <property type="project" value="UniProtKB-KW"/>
</dbReference>
<evidence type="ECO:0000256" key="4">
    <source>
        <dbReference type="RuleBase" id="RU000394"/>
    </source>
</evidence>
<proteinExistence type="inferred from homology"/>
<comment type="similarity">
    <text evidence="3 4">Belongs to the TRAFAC class myosin-kinesin ATPase superfamily. Kinesin family.</text>
</comment>
<dbReference type="PROSITE" id="PS00411">
    <property type="entry name" value="KINESIN_MOTOR_1"/>
    <property type="match status" value="1"/>
</dbReference>
<dbReference type="GO" id="GO:0003777">
    <property type="term" value="F:microtubule motor activity"/>
    <property type="evidence" value="ECO:0007669"/>
    <property type="project" value="InterPro"/>
</dbReference>
<dbReference type="GO" id="GO:0008017">
    <property type="term" value="F:microtubule binding"/>
    <property type="evidence" value="ECO:0007669"/>
    <property type="project" value="InterPro"/>
</dbReference>
<evidence type="ECO:0000256" key="2">
    <source>
        <dbReference type="ARBA" id="ARBA00022840"/>
    </source>
</evidence>
<reference evidence="6" key="1">
    <citation type="submission" date="2021-01" db="EMBL/GenBank/DDBJ databases">
        <authorList>
            <person name="Corre E."/>
            <person name="Pelletier E."/>
            <person name="Niang G."/>
            <person name="Scheremetjew M."/>
            <person name="Finn R."/>
            <person name="Kale V."/>
            <person name="Holt S."/>
            <person name="Cochrane G."/>
            <person name="Meng A."/>
            <person name="Brown T."/>
            <person name="Cohen L."/>
        </authorList>
    </citation>
    <scope>NUCLEOTIDE SEQUENCE</scope>
    <source>
        <strain evidence="6">CCMP3105</strain>
    </source>
</reference>
<protein>
    <recommendedName>
        <fullName evidence="4">Kinesin-like protein</fullName>
    </recommendedName>
</protein>